<protein>
    <submittedName>
        <fullName evidence="2">Uncharacterized protein</fullName>
    </submittedName>
</protein>
<accession>A0A2T7A872</accession>
<reference evidence="2 3" key="1">
    <citation type="submission" date="2017-04" db="EMBL/GenBank/DDBJ databases">
        <title>Draft genome sequence of Tuber borchii Vittad., a whitish edible truffle.</title>
        <authorList>
            <consortium name="DOE Joint Genome Institute"/>
            <person name="Murat C."/>
            <person name="Kuo A."/>
            <person name="Barry K.W."/>
            <person name="Clum A."/>
            <person name="Dockter R.B."/>
            <person name="Fauchery L."/>
            <person name="Iotti M."/>
            <person name="Kohler A."/>
            <person name="Labutti K."/>
            <person name="Lindquist E.A."/>
            <person name="Lipzen A."/>
            <person name="Ohm R.A."/>
            <person name="Wang M."/>
            <person name="Grigoriev I.V."/>
            <person name="Zambonelli A."/>
            <person name="Martin F.M."/>
        </authorList>
    </citation>
    <scope>NUCLEOTIDE SEQUENCE [LARGE SCALE GENOMIC DNA]</scope>
    <source>
        <strain evidence="2 3">Tbo3840</strain>
    </source>
</reference>
<proteinExistence type="predicted"/>
<sequence length="53" mass="5767">MPILEAKFICLALGGIVDKNFSLYNALAFLPTFWGLFTLKERGGGVGRGFSND</sequence>
<comment type="caution">
    <text evidence="2">The sequence shown here is derived from an EMBL/GenBank/DDBJ whole genome shotgun (WGS) entry which is preliminary data.</text>
</comment>
<dbReference type="AlphaFoldDB" id="A0A2T7A872"/>
<evidence type="ECO:0000313" key="3">
    <source>
        <dbReference type="Proteomes" id="UP000244722"/>
    </source>
</evidence>
<name>A0A2T7A872_TUBBO</name>
<gene>
    <name evidence="2" type="ORF">B9Z19DRAFT_1189325</name>
</gene>
<keyword evidence="1" id="KW-0812">Transmembrane</keyword>
<keyword evidence="3" id="KW-1185">Reference proteome</keyword>
<dbReference type="EMBL" id="NESQ01000006">
    <property type="protein sequence ID" value="PUU83920.1"/>
    <property type="molecule type" value="Genomic_DNA"/>
</dbReference>
<dbReference type="Proteomes" id="UP000244722">
    <property type="component" value="Unassembled WGS sequence"/>
</dbReference>
<keyword evidence="1" id="KW-0472">Membrane</keyword>
<evidence type="ECO:0000256" key="1">
    <source>
        <dbReference type="SAM" id="Phobius"/>
    </source>
</evidence>
<organism evidence="2 3">
    <name type="scientific">Tuber borchii</name>
    <name type="common">White truffle</name>
    <dbReference type="NCBI Taxonomy" id="42251"/>
    <lineage>
        <taxon>Eukaryota</taxon>
        <taxon>Fungi</taxon>
        <taxon>Dikarya</taxon>
        <taxon>Ascomycota</taxon>
        <taxon>Pezizomycotina</taxon>
        <taxon>Pezizomycetes</taxon>
        <taxon>Pezizales</taxon>
        <taxon>Tuberaceae</taxon>
        <taxon>Tuber</taxon>
    </lineage>
</organism>
<feature type="transmembrane region" description="Helical" evidence="1">
    <location>
        <begin position="21"/>
        <end position="39"/>
    </location>
</feature>
<evidence type="ECO:0000313" key="2">
    <source>
        <dbReference type="EMBL" id="PUU83920.1"/>
    </source>
</evidence>
<keyword evidence="1" id="KW-1133">Transmembrane helix</keyword>